<evidence type="ECO:0000313" key="4">
    <source>
        <dbReference type="EMBL" id="KAL1502339.1"/>
    </source>
</evidence>
<dbReference type="Gene3D" id="1.20.1050.10">
    <property type="match status" value="1"/>
</dbReference>
<dbReference type="FunFam" id="1.20.1050.10:FF:000007">
    <property type="entry name" value="Glutathione S-transferase 1-1"/>
    <property type="match status" value="1"/>
</dbReference>
<dbReference type="SUPFAM" id="SSF52833">
    <property type="entry name" value="Thioredoxin-like"/>
    <property type="match status" value="1"/>
</dbReference>
<dbReference type="InterPro" id="IPR010987">
    <property type="entry name" value="Glutathione-S-Trfase_C-like"/>
</dbReference>
<dbReference type="SFLD" id="SFLDG01153">
    <property type="entry name" value="Main.4:_Theta-like"/>
    <property type="match status" value="1"/>
</dbReference>
<keyword evidence="5" id="KW-1185">Reference proteome</keyword>
<dbReference type="GO" id="GO:0003824">
    <property type="term" value="F:catalytic activity"/>
    <property type="evidence" value="ECO:0007669"/>
    <property type="project" value="UniProtKB-ARBA"/>
</dbReference>
<dbReference type="SUPFAM" id="SSF47616">
    <property type="entry name" value="GST C-terminal domain-like"/>
    <property type="match status" value="1"/>
</dbReference>
<dbReference type="Pfam" id="PF13409">
    <property type="entry name" value="GST_N_2"/>
    <property type="match status" value="1"/>
</dbReference>
<proteinExistence type="predicted"/>
<evidence type="ECO:0000313" key="5">
    <source>
        <dbReference type="Proteomes" id="UP001566132"/>
    </source>
</evidence>
<dbReference type="PROSITE" id="PS50404">
    <property type="entry name" value="GST_NTER"/>
    <property type="match status" value="1"/>
</dbReference>
<evidence type="ECO:0000256" key="1">
    <source>
        <dbReference type="ARBA" id="ARBA00011738"/>
    </source>
</evidence>
<dbReference type="SFLD" id="SFLDG00358">
    <property type="entry name" value="Main_(cytGST)"/>
    <property type="match status" value="1"/>
</dbReference>
<protein>
    <recommendedName>
        <fullName evidence="6">Glutathione transferase</fullName>
    </recommendedName>
</protein>
<gene>
    <name evidence="4" type="ORF">ABEB36_007494</name>
</gene>
<dbReference type="InterPro" id="IPR036282">
    <property type="entry name" value="Glutathione-S-Trfase_C_sf"/>
</dbReference>
<dbReference type="FunFam" id="3.40.30.10:FF:000034">
    <property type="entry name" value="glutathione S-transferase 1"/>
    <property type="match status" value="1"/>
</dbReference>
<dbReference type="SFLD" id="SFLDS00019">
    <property type="entry name" value="Glutathione_Transferase_(cytos"/>
    <property type="match status" value="1"/>
</dbReference>
<dbReference type="AlphaFoldDB" id="A0ABD1EU61"/>
<name>A0ABD1EU61_HYPHA</name>
<dbReference type="CDD" id="cd03177">
    <property type="entry name" value="GST_C_Delta_Epsilon"/>
    <property type="match status" value="1"/>
</dbReference>
<sequence length="219" mass="25105">MSPKLYIFSLSPPSRAVLMIAKAIGLELDVEIVERENLRTEEMLQLNPQHTVPILVDPEENFTIWDSHAIAVYLVGQYAEDDSLYQKNDPKKTAVINQRFQFDSVLFEKCKAAFLPVIMGVQDDISEEARDNIIETLGFLEIFLKDKAWVAGDDMTVADLSILAIVSTINDALFPIDPERFPNIIEWYGRGKELPYFEECNKEANERFKELIKHEIPLL</sequence>
<dbReference type="Gene3D" id="3.40.30.10">
    <property type="entry name" value="Glutaredoxin"/>
    <property type="match status" value="1"/>
</dbReference>
<dbReference type="InterPro" id="IPR004046">
    <property type="entry name" value="GST_C"/>
</dbReference>
<dbReference type="InterPro" id="IPR036249">
    <property type="entry name" value="Thioredoxin-like_sf"/>
</dbReference>
<accession>A0ABD1EU61</accession>
<feature type="domain" description="GST N-terminal" evidence="2">
    <location>
        <begin position="1"/>
        <end position="82"/>
    </location>
</feature>
<reference evidence="4 5" key="1">
    <citation type="submission" date="2024-05" db="EMBL/GenBank/DDBJ databases">
        <title>Genetic variation in Jamaican populations of the coffee berry borer (Hypothenemus hampei).</title>
        <authorList>
            <person name="Errbii M."/>
            <person name="Myrie A."/>
        </authorList>
    </citation>
    <scope>NUCLEOTIDE SEQUENCE [LARGE SCALE GENOMIC DNA]</scope>
    <source>
        <strain evidence="4">JA-Hopewell-2020-01-JO</strain>
        <tissue evidence="4">Whole body</tissue>
    </source>
</reference>
<evidence type="ECO:0000259" key="3">
    <source>
        <dbReference type="PROSITE" id="PS50405"/>
    </source>
</evidence>
<dbReference type="InterPro" id="IPR004045">
    <property type="entry name" value="Glutathione_S-Trfase_N"/>
</dbReference>
<dbReference type="EMBL" id="JBDJPC010000005">
    <property type="protein sequence ID" value="KAL1502339.1"/>
    <property type="molecule type" value="Genomic_DNA"/>
</dbReference>
<dbReference type="Pfam" id="PF14497">
    <property type="entry name" value="GST_C_3"/>
    <property type="match status" value="1"/>
</dbReference>
<dbReference type="Proteomes" id="UP001566132">
    <property type="component" value="Unassembled WGS sequence"/>
</dbReference>
<dbReference type="PANTHER" id="PTHR43969:SF8">
    <property type="entry name" value="GLUTATHIONE S TRANSFERASE E13, ISOFORM A-RELATED"/>
    <property type="match status" value="1"/>
</dbReference>
<dbReference type="PROSITE" id="PS50405">
    <property type="entry name" value="GST_CTER"/>
    <property type="match status" value="1"/>
</dbReference>
<dbReference type="InterPro" id="IPR040079">
    <property type="entry name" value="Glutathione_S-Trfase"/>
</dbReference>
<evidence type="ECO:0000259" key="2">
    <source>
        <dbReference type="PROSITE" id="PS50404"/>
    </source>
</evidence>
<comment type="subunit">
    <text evidence="1">Homodimer.</text>
</comment>
<dbReference type="PANTHER" id="PTHR43969">
    <property type="entry name" value="GLUTATHIONE S TRANSFERASE D10, ISOFORM A-RELATED"/>
    <property type="match status" value="1"/>
</dbReference>
<evidence type="ECO:0008006" key="6">
    <source>
        <dbReference type="Google" id="ProtNLM"/>
    </source>
</evidence>
<comment type="caution">
    <text evidence="4">The sequence shown here is derived from an EMBL/GenBank/DDBJ whole genome shotgun (WGS) entry which is preliminary data.</text>
</comment>
<feature type="domain" description="GST C-terminal" evidence="3">
    <location>
        <begin position="89"/>
        <end position="211"/>
    </location>
</feature>
<organism evidence="4 5">
    <name type="scientific">Hypothenemus hampei</name>
    <name type="common">Coffee berry borer</name>
    <dbReference type="NCBI Taxonomy" id="57062"/>
    <lineage>
        <taxon>Eukaryota</taxon>
        <taxon>Metazoa</taxon>
        <taxon>Ecdysozoa</taxon>
        <taxon>Arthropoda</taxon>
        <taxon>Hexapoda</taxon>
        <taxon>Insecta</taxon>
        <taxon>Pterygota</taxon>
        <taxon>Neoptera</taxon>
        <taxon>Endopterygota</taxon>
        <taxon>Coleoptera</taxon>
        <taxon>Polyphaga</taxon>
        <taxon>Cucujiformia</taxon>
        <taxon>Curculionidae</taxon>
        <taxon>Scolytinae</taxon>
        <taxon>Hypothenemus</taxon>
    </lineage>
</organism>